<comment type="caution">
    <text evidence="1">The sequence shown here is derived from an EMBL/GenBank/DDBJ whole genome shotgun (WGS) entry which is preliminary data.</text>
</comment>
<dbReference type="Proteomes" id="UP000190626">
    <property type="component" value="Unassembled WGS sequence"/>
</dbReference>
<gene>
    <name evidence="1" type="ORF">BC351_31765</name>
</gene>
<name>A0A1V4HH18_9BACL</name>
<evidence type="ECO:0008006" key="3">
    <source>
        <dbReference type="Google" id="ProtNLM"/>
    </source>
</evidence>
<sequence length="99" mass="12220">MRWNIETGYRYFKELLGFDQYQLLSFIGIGRFWAIQFLTQNFLEFQRQEWMERQSEMTLGDVVRRIREEYFGQIIVYVYQQALEKKPLFDILQQFKLSA</sequence>
<accession>A0A1V4HH18</accession>
<dbReference type="EMBL" id="MBTG01000022">
    <property type="protein sequence ID" value="OPH54557.1"/>
    <property type="molecule type" value="Genomic_DNA"/>
</dbReference>
<reference evidence="2" key="1">
    <citation type="submission" date="2016-07" db="EMBL/GenBank/DDBJ databases">
        <authorList>
            <person name="Florea S."/>
            <person name="Webb J.S."/>
            <person name="Jaromczyk J."/>
            <person name="Schardl C.L."/>
        </authorList>
    </citation>
    <scope>NUCLEOTIDE SEQUENCE [LARGE SCALE GENOMIC DNA]</scope>
    <source>
        <strain evidence="2">CY1</strain>
    </source>
</reference>
<proteinExistence type="predicted"/>
<keyword evidence="2" id="KW-1185">Reference proteome</keyword>
<protein>
    <recommendedName>
        <fullName evidence="3">Transposase IS4-like domain-containing protein</fullName>
    </recommendedName>
</protein>
<evidence type="ECO:0000313" key="2">
    <source>
        <dbReference type="Proteomes" id="UP000190626"/>
    </source>
</evidence>
<evidence type="ECO:0000313" key="1">
    <source>
        <dbReference type="EMBL" id="OPH54557.1"/>
    </source>
</evidence>
<organism evidence="1 2">
    <name type="scientific">Paenibacillus ferrarius</name>
    <dbReference type="NCBI Taxonomy" id="1469647"/>
    <lineage>
        <taxon>Bacteria</taxon>
        <taxon>Bacillati</taxon>
        <taxon>Bacillota</taxon>
        <taxon>Bacilli</taxon>
        <taxon>Bacillales</taxon>
        <taxon>Paenibacillaceae</taxon>
        <taxon>Paenibacillus</taxon>
    </lineage>
</organism>
<dbReference type="STRING" id="1469647.BC351_31765"/>
<dbReference type="AlphaFoldDB" id="A0A1V4HH18"/>